<evidence type="ECO:0000313" key="2">
    <source>
        <dbReference type="EMBL" id="KFD70347.1"/>
    </source>
</evidence>
<organism evidence="1 3">
    <name type="scientific">Trichuris suis</name>
    <name type="common">pig whipworm</name>
    <dbReference type="NCBI Taxonomy" id="68888"/>
    <lineage>
        <taxon>Eukaryota</taxon>
        <taxon>Metazoa</taxon>
        <taxon>Ecdysozoa</taxon>
        <taxon>Nematoda</taxon>
        <taxon>Enoplea</taxon>
        <taxon>Dorylaimia</taxon>
        <taxon>Trichinellida</taxon>
        <taxon>Trichuridae</taxon>
        <taxon>Trichuris</taxon>
    </lineage>
</organism>
<accession>A0A085M4R3</accession>
<gene>
    <name evidence="1" type="ORF">M513_06922</name>
    <name evidence="2" type="ORF">M514_06922</name>
</gene>
<dbReference type="EMBL" id="KL367488">
    <property type="protein sequence ID" value="KFD70347.1"/>
    <property type="molecule type" value="Genomic_DNA"/>
</dbReference>
<protein>
    <submittedName>
        <fullName evidence="1">Uncharacterized protein</fullName>
    </submittedName>
</protein>
<evidence type="ECO:0000313" key="1">
    <source>
        <dbReference type="EMBL" id="KFD52209.1"/>
    </source>
</evidence>
<name>A0A085M4R3_9BILA</name>
<dbReference type="Proteomes" id="UP000030764">
    <property type="component" value="Unassembled WGS sequence"/>
</dbReference>
<dbReference type="EMBL" id="KL363230">
    <property type="protein sequence ID" value="KFD52209.1"/>
    <property type="molecule type" value="Genomic_DNA"/>
</dbReference>
<proteinExistence type="predicted"/>
<keyword evidence="3" id="KW-1185">Reference proteome</keyword>
<dbReference type="AlphaFoldDB" id="A0A085M4R3"/>
<evidence type="ECO:0000313" key="3">
    <source>
        <dbReference type="Proteomes" id="UP000030764"/>
    </source>
</evidence>
<sequence>MPNDTIGKSAPTMLVPSSEIFSRVRENTFHECTTAADRRVGHPGQSSAPAAMFDILLMMLK</sequence>
<reference evidence="1 3" key="1">
    <citation type="journal article" date="2014" name="Nat. Genet.">
        <title>Genome and transcriptome of the porcine whipworm Trichuris suis.</title>
        <authorList>
            <person name="Jex A.R."/>
            <person name="Nejsum P."/>
            <person name="Schwarz E.M."/>
            <person name="Hu L."/>
            <person name="Young N.D."/>
            <person name="Hall R.S."/>
            <person name="Korhonen P.K."/>
            <person name="Liao S."/>
            <person name="Thamsborg S."/>
            <person name="Xia J."/>
            <person name="Xu P."/>
            <person name="Wang S."/>
            <person name="Scheerlinck J.P."/>
            <person name="Hofmann A."/>
            <person name="Sternberg P.W."/>
            <person name="Wang J."/>
            <person name="Gasser R.B."/>
        </authorList>
    </citation>
    <scope>NUCLEOTIDE SEQUENCE [LARGE SCALE GENOMIC DNA]</scope>
    <source>
        <strain evidence="2">DCEP-RM93F</strain>
        <strain evidence="1">DCEP-RM93M</strain>
    </source>
</reference>
<dbReference type="Proteomes" id="UP000030758">
    <property type="component" value="Unassembled WGS sequence"/>
</dbReference>